<proteinExistence type="predicted"/>
<organism evidence="2 3">
    <name type="scientific">Dactylosporangium darangshiense</name>
    <dbReference type="NCBI Taxonomy" id="579108"/>
    <lineage>
        <taxon>Bacteria</taxon>
        <taxon>Bacillati</taxon>
        <taxon>Actinomycetota</taxon>
        <taxon>Actinomycetes</taxon>
        <taxon>Micromonosporales</taxon>
        <taxon>Micromonosporaceae</taxon>
        <taxon>Dactylosporangium</taxon>
    </lineage>
</organism>
<protein>
    <submittedName>
        <fullName evidence="2">Helix-turn-helix domain-containing protein</fullName>
    </submittedName>
</protein>
<comment type="caution">
    <text evidence="2">The sequence shown here is derived from an EMBL/GenBank/DDBJ whole genome shotgun (WGS) entry which is preliminary data.</text>
</comment>
<keyword evidence="3" id="KW-1185">Reference proteome</keyword>
<evidence type="ECO:0000313" key="2">
    <source>
        <dbReference type="EMBL" id="GAA4259075.1"/>
    </source>
</evidence>
<dbReference type="Pfam" id="PF12833">
    <property type="entry name" value="HTH_18"/>
    <property type="match status" value="1"/>
</dbReference>
<dbReference type="Gene3D" id="1.10.10.60">
    <property type="entry name" value="Homeodomain-like"/>
    <property type="match status" value="1"/>
</dbReference>
<dbReference type="Proteomes" id="UP001500620">
    <property type="component" value="Unassembled WGS sequence"/>
</dbReference>
<dbReference type="SMART" id="SM00342">
    <property type="entry name" value="HTH_ARAC"/>
    <property type="match status" value="1"/>
</dbReference>
<dbReference type="EMBL" id="BAABAT010000034">
    <property type="protein sequence ID" value="GAA4259075.1"/>
    <property type="molecule type" value="Genomic_DNA"/>
</dbReference>
<evidence type="ECO:0000259" key="1">
    <source>
        <dbReference type="PROSITE" id="PS01124"/>
    </source>
</evidence>
<evidence type="ECO:0000313" key="3">
    <source>
        <dbReference type="Proteomes" id="UP001500620"/>
    </source>
</evidence>
<gene>
    <name evidence="2" type="ORF">GCM10022255_082310</name>
</gene>
<feature type="domain" description="HTH araC/xylS-type" evidence="1">
    <location>
        <begin position="165"/>
        <end position="237"/>
    </location>
</feature>
<name>A0ABP8DLN2_9ACTN</name>
<reference evidence="3" key="1">
    <citation type="journal article" date="2019" name="Int. J. Syst. Evol. Microbiol.">
        <title>The Global Catalogue of Microorganisms (GCM) 10K type strain sequencing project: providing services to taxonomists for standard genome sequencing and annotation.</title>
        <authorList>
            <consortium name="The Broad Institute Genomics Platform"/>
            <consortium name="The Broad Institute Genome Sequencing Center for Infectious Disease"/>
            <person name="Wu L."/>
            <person name="Ma J."/>
        </authorList>
    </citation>
    <scope>NUCLEOTIDE SEQUENCE [LARGE SCALE GENOMIC DNA]</scope>
    <source>
        <strain evidence="3">JCM 17441</strain>
    </source>
</reference>
<dbReference type="PROSITE" id="PS01124">
    <property type="entry name" value="HTH_ARAC_FAMILY_2"/>
    <property type="match status" value="1"/>
</dbReference>
<accession>A0ABP8DLN2</accession>
<sequence length="252" mass="27333">MWIGTTTVANCAYPSPVGLRFETRTSDSPWVDTVWTCTSEQVTEMTSVAAVCWGLVFWEREGTAYAGISGPETRTGTAPVPEGASFVGIEFAVGTSLRAVPTPALVDGGVNLPDATRRTFRLDGIRWETPGPDDAEALVDRLVRSGAVVRDPLVTEVRRGNRPAVTRRTVERRFRAATGLTQGAVWRIERARKASTLLAAGVPVADVVSRLEYFDEPHLAHALRRYVGRTARQLREGIGGAIALDLDQPTTS</sequence>
<dbReference type="InterPro" id="IPR018060">
    <property type="entry name" value="HTH_AraC"/>
</dbReference>